<keyword evidence="11" id="KW-1185">Reference proteome</keyword>
<protein>
    <submittedName>
        <fullName evidence="10">Pentalenene oxygenase</fullName>
    </submittedName>
</protein>
<evidence type="ECO:0000256" key="7">
    <source>
        <dbReference type="PIRSR" id="PIRSR602403-1"/>
    </source>
</evidence>
<evidence type="ECO:0000256" key="4">
    <source>
        <dbReference type="ARBA" id="ARBA00023002"/>
    </source>
</evidence>
<dbReference type="EMBL" id="FMDM01000030">
    <property type="protein sequence ID" value="SCG79528.1"/>
    <property type="molecule type" value="Genomic_DNA"/>
</dbReference>
<evidence type="ECO:0000256" key="9">
    <source>
        <dbReference type="SAM" id="MobiDB-lite"/>
    </source>
</evidence>
<dbReference type="PRINTS" id="PR00385">
    <property type="entry name" value="P450"/>
</dbReference>
<evidence type="ECO:0000313" key="10">
    <source>
        <dbReference type="EMBL" id="SCG79528.1"/>
    </source>
</evidence>
<comment type="cofactor">
    <cofactor evidence="7">
        <name>heme</name>
        <dbReference type="ChEBI" id="CHEBI:30413"/>
    </cofactor>
</comment>
<feature type="region of interest" description="Disordered" evidence="9">
    <location>
        <begin position="1"/>
        <end position="20"/>
    </location>
</feature>
<evidence type="ECO:0000256" key="8">
    <source>
        <dbReference type="RuleBase" id="RU000461"/>
    </source>
</evidence>
<dbReference type="AlphaFoldDB" id="A0A1C5K9X4"/>
<feature type="binding site" description="axial binding residue" evidence="7">
    <location>
        <position position="402"/>
    </location>
    <ligand>
        <name>heme</name>
        <dbReference type="ChEBI" id="CHEBI:30413"/>
    </ligand>
    <ligandPart>
        <name>Fe</name>
        <dbReference type="ChEBI" id="CHEBI:18248"/>
    </ligandPart>
</feature>
<keyword evidence="2 7" id="KW-0349">Heme</keyword>
<evidence type="ECO:0000256" key="1">
    <source>
        <dbReference type="ARBA" id="ARBA00010617"/>
    </source>
</evidence>
<dbReference type="Pfam" id="PF00067">
    <property type="entry name" value="p450"/>
    <property type="match status" value="1"/>
</dbReference>
<dbReference type="Gene3D" id="1.10.630.10">
    <property type="entry name" value="Cytochrome P450"/>
    <property type="match status" value="1"/>
</dbReference>
<dbReference type="GO" id="GO:0020037">
    <property type="term" value="F:heme binding"/>
    <property type="evidence" value="ECO:0007669"/>
    <property type="project" value="InterPro"/>
</dbReference>
<dbReference type="PROSITE" id="PS00086">
    <property type="entry name" value="CYTOCHROME_P450"/>
    <property type="match status" value="1"/>
</dbReference>
<dbReference type="InterPro" id="IPR001128">
    <property type="entry name" value="Cyt_P450"/>
</dbReference>
<dbReference type="SUPFAM" id="SSF48264">
    <property type="entry name" value="Cytochrome P450"/>
    <property type="match status" value="1"/>
</dbReference>
<gene>
    <name evidence="10" type="ORF">GA0070213_1305</name>
</gene>
<keyword evidence="3 7" id="KW-0479">Metal-binding</keyword>
<dbReference type="GO" id="GO:0004497">
    <property type="term" value="F:monooxygenase activity"/>
    <property type="evidence" value="ECO:0007669"/>
    <property type="project" value="UniProtKB-KW"/>
</dbReference>
<dbReference type="Proteomes" id="UP000199360">
    <property type="component" value="Unassembled WGS sequence"/>
</dbReference>
<sequence>MSITTHAPRREARPPRVPAGLPLVGHGLQLLRRRLDFLQEARRYGPVVRVGLGPSTAYLVNDHTLLHQMLVNDAALFPRGIHFRKARAVAGDGIITAEGPAHRRQRRLVLPAFSRKRVHGYGDVMRRIAMERISSWPEDRPIELKPEFVSLATTIGTRALFSTDLGASAVSVIERALPVLTRGVSLRAMDPTGLVEHLPLPANRRFGATMRELHAVIDGIIASYRRTEQQGDDLLSLLMLATDEGDGKGMTDRQLRDEVISILLSSAETTALTMSWACHELGRHPEVFRSLRAEVDRVLPDGEPPRHEQLPELELTRRVVKETLRLYPPTYFLSRTATKDVRLGQHLIPGGSTVLYSFYSQHRDPRLFRDPHTFDPDRWLPERAADVTPEAYMPFGEGAHRCVGEGFAWAEAMTSLAIIALHRDLRPVDGDQVRPTGTVTLMPRGLSMVLPRRAA</sequence>
<keyword evidence="4 8" id="KW-0560">Oxidoreductase</keyword>
<name>A0A1C5K9X4_9ACTN</name>
<dbReference type="STRING" id="745366.GA0070213_1305"/>
<keyword evidence="5 7" id="KW-0408">Iron</keyword>
<dbReference type="InterPro" id="IPR050196">
    <property type="entry name" value="Cytochrome_P450_Monoox"/>
</dbReference>
<dbReference type="GO" id="GO:0005506">
    <property type="term" value="F:iron ion binding"/>
    <property type="evidence" value="ECO:0007669"/>
    <property type="project" value="InterPro"/>
</dbReference>
<dbReference type="InterPro" id="IPR036396">
    <property type="entry name" value="Cyt_P450_sf"/>
</dbReference>
<evidence type="ECO:0000256" key="6">
    <source>
        <dbReference type="ARBA" id="ARBA00023033"/>
    </source>
</evidence>
<dbReference type="RefSeq" id="WP_175441566.1">
    <property type="nucleotide sequence ID" value="NZ_FMDM01000030.1"/>
</dbReference>
<reference evidence="11" key="1">
    <citation type="submission" date="2016-06" db="EMBL/GenBank/DDBJ databases">
        <authorList>
            <person name="Varghese N."/>
            <person name="Submissions Spin"/>
        </authorList>
    </citation>
    <scope>NUCLEOTIDE SEQUENCE [LARGE SCALE GENOMIC DNA]</scope>
    <source>
        <strain evidence="11">DSM 45647</strain>
    </source>
</reference>
<dbReference type="PRINTS" id="PR00465">
    <property type="entry name" value="EP450IV"/>
</dbReference>
<organism evidence="10 11">
    <name type="scientific">Micromonospora humi</name>
    <dbReference type="NCBI Taxonomy" id="745366"/>
    <lineage>
        <taxon>Bacteria</taxon>
        <taxon>Bacillati</taxon>
        <taxon>Actinomycetota</taxon>
        <taxon>Actinomycetes</taxon>
        <taxon>Micromonosporales</taxon>
        <taxon>Micromonosporaceae</taxon>
        <taxon>Micromonospora</taxon>
    </lineage>
</organism>
<dbReference type="InterPro" id="IPR017972">
    <property type="entry name" value="Cyt_P450_CS"/>
</dbReference>
<evidence type="ECO:0000313" key="11">
    <source>
        <dbReference type="Proteomes" id="UP000199360"/>
    </source>
</evidence>
<evidence type="ECO:0000256" key="5">
    <source>
        <dbReference type="ARBA" id="ARBA00023004"/>
    </source>
</evidence>
<comment type="similarity">
    <text evidence="1 8">Belongs to the cytochrome P450 family.</text>
</comment>
<evidence type="ECO:0000256" key="3">
    <source>
        <dbReference type="ARBA" id="ARBA00022723"/>
    </source>
</evidence>
<evidence type="ECO:0000256" key="2">
    <source>
        <dbReference type="ARBA" id="ARBA00022617"/>
    </source>
</evidence>
<dbReference type="InterPro" id="IPR002403">
    <property type="entry name" value="Cyt_P450_E_grp-IV"/>
</dbReference>
<dbReference type="GO" id="GO:0016705">
    <property type="term" value="F:oxidoreductase activity, acting on paired donors, with incorporation or reduction of molecular oxygen"/>
    <property type="evidence" value="ECO:0007669"/>
    <property type="project" value="InterPro"/>
</dbReference>
<keyword evidence="6 8" id="KW-0503">Monooxygenase</keyword>
<dbReference type="PANTHER" id="PTHR24291">
    <property type="entry name" value="CYTOCHROME P450 FAMILY 4"/>
    <property type="match status" value="1"/>
</dbReference>
<accession>A0A1C5K9X4</accession>
<dbReference type="PANTHER" id="PTHR24291:SF50">
    <property type="entry name" value="BIFUNCTIONAL ALBAFLAVENONE MONOOXYGENASE_TERPENE SYNTHASE"/>
    <property type="match status" value="1"/>
</dbReference>
<proteinExistence type="inferred from homology"/>